<protein>
    <submittedName>
        <fullName evidence="2">Uncharacterized protein</fullName>
    </submittedName>
</protein>
<evidence type="ECO:0000256" key="1">
    <source>
        <dbReference type="SAM" id="MobiDB-lite"/>
    </source>
</evidence>
<dbReference type="RefSeq" id="XP_060416931.1">
    <property type="nucleotide sequence ID" value="XM_060557156.1"/>
</dbReference>
<evidence type="ECO:0000313" key="3">
    <source>
        <dbReference type="Proteomes" id="UP001230504"/>
    </source>
</evidence>
<reference evidence="2" key="1">
    <citation type="submission" date="2021-06" db="EMBL/GenBank/DDBJ databases">
        <title>Comparative genomics, transcriptomics and evolutionary studies reveal genomic signatures of adaptation to plant cell wall in hemibiotrophic fungi.</title>
        <authorList>
            <consortium name="DOE Joint Genome Institute"/>
            <person name="Baroncelli R."/>
            <person name="Diaz J.F."/>
            <person name="Benocci T."/>
            <person name="Peng M."/>
            <person name="Battaglia E."/>
            <person name="Haridas S."/>
            <person name="Andreopoulos W."/>
            <person name="Labutti K."/>
            <person name="Pangilinan J."/>
            <person name="Floch G.L."/>
            <person name="Makela M.R."/>
            <person name="Henrissat B."/>
            <person name="Grigoriev I.V."/>
            <person name="Crouch J.A."/>
            <person name="De Vries R.P."/>
            <person name="Sukno S.A."/>
            <person name="Thon M.R."/>
        </authorList>
    </citation>
    <scope>NUCLEOTIDE SEQUENCE</scope>
    <source>
        <strain evidence="2">CBS 125086</strain>
    </source>
</reference>
<gene>
    <name evidence="2" type="ORF">LY79DRAFT_545092</name>
</gene>
<dbReference type="AlphaFoldDB" id="A0AAD8V6G4"/>
<organism evidence="2 3">
    <name type="scientific">Colletotrichum navitas</name>
    <dbReference type="NCBI Taxonomy" id="681940"/>
    <lineage>
        <taxon>Eukaryota</taxon>
        <taxon>Fungi</taxon>
        <taxon>Dikarya</taxon>
        <taxon>Ascomycota</taxon>
        <taxon>Pezizomycotina</taxon>
        <taxon>Sordariomycetes</taxon>
        <taxon>Hypocreomycetidae</taxon>
        <taxon>Glomerellales</taxon>
        <taxon>Glomerellaceae</taxon>
        <taxon>Colletotrichum</taxon>
        <taxon>Colletotrichum graminicola species complex</taxon>
    </lineage>
</organism>
<dbReference type="EMBL" id="JAHLJV010000013">
    <property type="protein sequence ID" value="KAK1596012.1"/>
    <property type="molecule type" value="Genomic_DNA"/>
</dbReference>
<feature type="compositionally biased region" description="Basic and acidic residues" evidence="1">
    <location>
        <begin position="1"/>
        <end position="12"/>
    </location>
</feature>
<comment type="caution">
    <text evidence="2">The sequence shown here is derived from an EMBL/GenBank/DDBJ whole genome shotgun (WGS) entry which is preliminary data.</text>
</comment>
<accession>A0AAD8V6G4</accession>
<evidence type="ECO:0000313" key="2">
    <source>
        <dbReference type="EMBL" id="KAK1596012.1"/>
    </source>
</evidence>
<sequence>MELDEGREKERWASGPPKDSSKKCGPWTKPTAAAPRGGHNVVRILRRKDGIER</sequence>
<keyword evidence="3" id="KW-1185">Reference proteome</keyword>
<name>A0AAD8V6G4_9PEZI</name>
<dbReference type="GeneID" id="85441396"/>
<dbReference type="Proteomes" id="UP001230504">
    <property type="component" value="Unassembled WGS sequence"/>
</dbReference>
<feature type="region of interest" description="Disordered" evidence="1">
    <location>
        <begin position="1"/>
        <end position="37"/>
    </location>
</feature>
<proteinExistence type="predicted"/>